<keyword evidence="3" id="KW-1185">Reference proteome</keyword>
<name>A0AAJ6DB18_9MICC</name>
<dbReference type="Proteomes" id="UP001224674">
    <property type="component" value="Chromosome"/>
</dbReference>
<keyword evidence="1" id="KW-1133">Transmembrane helix</keyword>
<keyword evidence="1" id="KW-0812">Transmembrane</keyword>
<dbReference type="RefSeq" id="WP_279674360.1">
    <property type="nucleotide sequence ID" value="NZ_CP122566.1"/>
</dbReference>
<protein>
    <submittedName>
        <fullName evidence="2">Uncharacterized protein</fullName>
    </submittedName>
</protein>
<accession>A0AAJ6DB18</accession>
<evidence type="ECO:0000313" key="3">
    <source>
        <dbReference type="Proteomes" id="UP001224674"/>
    </source>
</evidence>
<dbReference type="AlphaFoldDB" id="A0AAJ6DB18"/>
<sequence>MDWATIAFAVATTCFAGVAIILCLVADQHARAIRHLDRDIRNLYARLHAIEREQATTTGYASSETVTTIEQDCN</sequence>
<evidence type="ECO:0000256" key="1">
    <source>
        <dbReference type="SAM" id="Phobius"/>
    </source>
</evidence>
<evidence type="ECO:0000313" key="2">
    <source>
        <dbReference type="EMBL" id="WGH92115.1"/>
    </source>
</evidence>
<dbReference type="EMBL" id="CP122566">
    <property type="protein sequence ID" value="WGH92115.1"/>
    <property type="molecule type" value="Genomic_DNA"/>
</dbReference>
<feature type="transmembrane region" description="Helical" evidence="1">
    <location>
        <begin position="6"/>
        <end position="26"/>
    </location>
</feature>
<reference evidence="2 3" key="1">
    <citation type="submission" date="2023-03" db="EMBL/GenBank/DDBJ databases">
        <title>Complete genome sequences of several Auritidibacter ignavus strains isolated from ear infections.</title>
        <authorList>
            <person name="Baehr T."/>
            <person name="Baumhoegger A.M."/>
        </authorList>
    </citation>
    <scope>NUCLEOTIDE SEQUENCE [LARGE SCALE GENOMIC DNA]</scope>
    <source>
        <strain evidence="2 3">BABAE-6</strain>
    </source>
</reference>
<gene>
    <name evidence="2" type="ORF">QDX21_07165</name>
</gene>
<keyword evidence="1" id="KW-0472">Membrane</keyword>
<organism evidence="2 3">
    <name type="scientific">Auritidibacter ignavus</name>
    <dbReference type="NCBI Taxonomy" id="678932"/>
    <lineage>
        <taxon>Bacteria</taxon>
        <taxon>Bacillati</taxon>
        <taxon>Actinomycetota</taxon>
        <taxon>Actinomycetes</taxon>
        <taxon>Micrococcales</taxon>
        <taxon>Micrococcaceae</taxon>
        <taxon>Auritidibacter</taxon>
    </lineage>
</organism>
<proteinExistence type="predicted"/>